<accession>A0A1G9UDL2</accession>
<gene>
    <name evidence="2" type="ORF">SAMN05216360_102496</name>
</gene>
<keyword evidence="1" id="KW-0732">Signal</keyword>
<dbReference type="STRING" id="582672.SAMN05216360_102496"/>
<evidence type="ECO:0000256" key="1">
    <source>
        <dbReference type="SAM" id="SignalP"/>
    </source>
</evidence>
<dbReference type="Proteomes" id="UP000198704">
    <property type="component" value="Unassembled WGS sequence"/>
</dbReference>
<reference evidence="3" key="1">
    <citation type="submission" date="2016-10" db="EMBL/GenBank/DDBJ databases">
        <authorList>
            <person name="Varghese N."/>
            <person name="Submissions S."/>
        </authorList>
    </citation>
    <scope>NUCLEOTIDE SEQUENCE [LARGE SCALE GENOMIC DNA]</scope>
    <source>
        <strain evidence="3">BL47</strain>
    </source>
</reference>
<proteinExistence type="predicted"/>
<protein>
    <submittedName>
        <fullName evidence="2">Uncharacterized protein</fullName>
    </submittedName>
</protein>
<organism evidence="2 3">
    <name type="scientific">Methylobacterium phyllostachyos</name>
    <dbReference type="NCBI Taxonomy" id="582672"/>
    <lineage>
        <taxon>Bacteria</taxon>
        <taxon>Pseudomonadati</taxon>
        <taxon>Pseudomonadota</taxon>
        <taxon>Alphaproteobacteria</taxon>
        <taxon>Hyphomicrobiales</taxon>
        <taxon>Methylobacteriaceae</taxon>
        <taxon>Methylobacterium</taxon>
    </lineage>
</organism>
<feature type="signal peptide" evidence="1">
    <location>
        <begin position="1"/>
        <end position="30"/>
    </location>
</feature>
<dbReference type="RefSeq" id="WP_091713835.1">
    <property type="nucleotide sequence ID" value="NZ_FNHS01000002.1"/>
</dbReference>
<feature type="chain" id="PRO_5011678714" evidence="1">
    <location>
        <begin position="31"/>
        <end position="359"/>
    </location>
</feature>
<evidence type="ECO:0000313" key="2">
    <source>
        <dbReference type="EMBL" id="SDM58008.1"/>
    </source>
</evidence>
<dbReference type="OrthoDB" id="8193352at2"/>
<keyword evidence="3" id="KW-1185">Reference proteome</keyword>
<name>A0A1G9UDL2_9HYPH</name>
<dbReference type="EMBL" id="FNHS01000002">
    <property type="protein sequence ID" value="SDM58008.1"/>
    <property type="molecule type" value="Genomic_DNA"/>
</dbReference>
<evidence type="ECO:0000313" key="3">
    <source>
        <dbReference type="Proteomes" id="UP000198704"/>
    </source>
</evidence>
<sequence length="359" mass="38861">MRLPLRPQLPAALVPAALAFALTAAIPARAQTPAANTAPPPATERIKEVPSVAAVDPTTIKPGQILFTDHRDKPSTPENGLIPYLDWQKTRPAEAAVLAPYPGYKEPDYTVTVNGVTKPRHETLKIYVAEGRFVIPRPPESIDAASFANLAFVQKMDPAIKHRALSVADVTPNKDPAAAFAKRPDRPWCQGAGACIESRYDLEGKLPLGVKLANKLEDGSAKKIAEYVSFQSELRVLGPDQDGPLRALTKIDTPVTGGLEQTIFWVNQILRFGKFLAVFQPMPNDPGRTVVTAYMALAIKGDVLDRKAEYARVPVLKNLLPAQVLMGNSSFNTGTSISAGLPVYARNRITTFADALAKR</sequence>
<dbReference type="AlphaFoldDB" id="A0A1G9UDL2"/>